<dbReference type="InterPro" id="IPR010387">
    <property type="entry name" value="QueT"/>
</dbReference>
<feature type="transmembrane region" description="Helical" evidence="1">
    <location>
        <begin position="12"/>
        <end position="30"/>
    </location>
</feature>
<dbReference type="Pfam" id="PF06177">
    <property type="entry name" value="QueT"/>
    <property type="match status" value="1"/>
</dbReference>
<protein>
    <submittedName>
        <fullName evidence="2">QueT transporter family protein</fullName>
    </submittedName>
</protein>
<gene>
    <name evidence="2" type="ORF">ENS19_03280</name>
</gene>
<organism evidence="2">
    <name type="scientific">Candidatus Methanomethylicus mesodigestus</name>
    <dbReference type="NCBI Taxonomy" id="1867258"/>
    <lineage>
        <taxon>Archaea</taxon>
        <taxon>Thermoproteota</taxon>
        <taxon>Methanosuratincolia</taxon>
        <taxon>Candidatus Methanomethylicales</taxon>
        <taxon>Candidatus Methanomethylicaceae</taxon>
        <taxon>Candidatus Methanomethylicus</taxon>
    </lineage>
</organism>
<dbReference type="AlphaFoldDB" id="A0A7C3EW49"/>
<keyword evidence="1" id="KW-0812">Transmembrane</keyword>
<evidence type="ECO:0000256" key="1">
    <source>
        <dbReference type="SAM" id="Phobius"/>
    </source>
</evidence>
<keyword evidence="1" id="KW-1133">Transmembrane helix</keyword>
<comment type="caution">
    <text evidence="2">The sequence shown here is derived from an EMBL/GenBank/DDBJ whole genome shotgun (WGS) entry which is preliminary data.</text>
</comment>
<name>A0A7C3EW49_9CREN</name>
<dbReference type="PANTHER" id="PTHR40044">
    <property type="entry name" value="INTEGRAL MEMBRANE PROTEIN-RELATED"/>
    <property type="match status" value="1"/>
</dbReference>
<sequence>MKSISRIKAIPMAALFAALYSILVLVLPQLSYEMVNVRIADALVGLVPIAGMPAVFGITLGVFIGNIPSPLGPIDLLSTLPTFLALLIVYALRRVSVFAGLVSYSVIIAVWVGYLLSYLFELPYLITFAYVLIGNAIATPGLGYILFKSMKRIMKGET</sequence>
<feature type="transmembrane region" description="Helical" evidence="1">
    <location>
        <begin position="97"/>
        <end position="116"/>
    </location>
</feature>
<feature type="transmembrane region" description="Helical" evidence="1">
    <location>
        <begin position="71"/>
        <end position="90"/>
    </location>
</feature>
<dbReference type="EMBL" id="DSTX01000003">
    <property type="protein sequence ID" value="HFK20283.1"/>
    <property type="molecule type" value="Genomic_DNA"/>
</dbReference>
<feature type="transmembrane region" description="Helical" evidence="1">
    <location>
        <begin position="122"/>
        <end position="147"/>
    </location>
</feature>
<proteinExistence type="predicted"/>
<accession>A0A7C3EW49</accession>
<reference evidence="2" key="1">
    <citation type="journal article" date="2020" name="mSystems">
        <title>Genome- and Community-Level Interaction Insights into Carbon Utilization and Element Cycling Functions of Hydrothermarchaeota in Hydrothermal Sediment.</title>
        <authorList>
            <person name="Zhou Z."/>
            <person name="Liu Y."/>
            <person name="Xu W."/>
            <person name="Pan J."/>
            <person name="Luo Z.H."/>
            <person name="Li M."/>
        </authorList>
    </citation>
    <scope>NUCLEOTIDE SEQUENCE [LARGE SCALE GENOMIC DNA]</scope>
    <source>
        <strain evidence="2">SpSt-468</strain>
    </source>
</reference>
<evidence type="ECO:0000313" key="2">
    <source>
        <dbReference type="EMBL" id="HFK20283.1"/>
    </source>
</evidence>
<keyword evidence="1" id="KW-0472">Membrane</keyword>
<dbReference type="PANTHER" id="PTHR40044:SF1">
    <property type="entry name" value="INTEGRAL MEMBRANE PROTEIN"/>
    <property type="match status" value="1"/>
</dbReference>
<feature type="transmembrane region" description="Helical" evidence="1">
    <location>
        <begin position="42"/>
        <end position="65"/>
    </location>
</feature>